<organism evidence="10 11">
    <name type="scientific">Helicobacter equorum</name>
    <dbReference type="NCBI Taxonomy" id="361872"/>
    <lineage>
        <taxon>Bacteria</taxon>
        <taxon>Pseudomonadati</taxon>
        <taxon>Campylobacterota</taxon>
        <taxon>Epsilonproteobacteria</taxon>
        <taxon>Campylobacterales</taxon>
        <taxon>Helicobacteraceae</taxon>
        <taxon>Helicobacter</taxon>
    </lineage>
</organism>
<feature type="domain" description="4Fe-4S ferredoxin-type" evidence="9">
    <location>
        <begin position="42"/>
        <end position="73"/>
    </location>
</feature>
<keyword evidence="7" id="KW-0411">Iron-sulfur</keyword>
<feature type="domain" description="4Fe-4S ferredoxin-type" evidence="9">
    <location>
        <begin position="171"/>
        <end position="200"/>
    </location>
</feature>
<dbReference type="RefSeq" id="WP_115571547.1">
    <property type="nucleotide sequence ID" value="NZ_NXLT01000008.1"/>
</dbReference>
<keyword evidence="8" id="KW-0812">Transmembrane</keyword>
<name>A0A3D8ILS9_9HELI</name>
<accession>A0A3D8ILS9</accession>
<dbReference type="SUPFAM" id="SSF54862">
    <property type="entry name" value="4Fe-4S ferredoxins"/>
    <property type="match status" value="1"/>
</dbReference>
<protein>
    <submittedName>
        <fullName evidence="10">Ferredoxin-type protein NapG</fullName>
    </submittedName>
</protein>
<dbReference type="InterPro" id="IPR017900">
    <property type="entry name" value="4Fe4S_Fe_S_CS"/>
</dbReference>
<proteinExistence type="predicted"/>
<evidence type="ECO:0000256" key="4">
    <source>
        <dbReference type="ARBA" id="ARBA00022737"/>
    </source>
</evidence>
<dbReference type="Proteomes" id="UP000256514">
    <property type="component" value="Unassembled WGS sequence"/>
</dbReference>
<dbReference type="AlphaFoldDB" id="A0A3D8ILS9"/>
<dbReference type="PROSITE" id="PS51379">
    <property type="entry name" value="4FE4S_FER_2"/>
    <property type="match status" value="3"/>
</dbReference>
<sequence>MDLQRRKAVGSILQTMGLVAMGGLVWSAYVFESKANPLGLYPPGARDNFVNTCIKCGLCVEACPYYTLKLSQEGLKGLPIFVPREIPCFMCEDIPCVRACPTEALDKNLVSTNGALDITKARMGVAVVDTLNCIAYAGIQCDACYRACPLIDKAIYLEYKANERTGKHSMILPMVANDVCTGCGKCEKACVTDIASIRVLPRDSVLGKMGTNYIKGWEDSDEMRLESAPTKKLQNNKKQNLDYLNGEL</sequence>
<evidence type="ECO:0000256" key="5">
    <source>
        <dbReference type="ARBA" id="ARBA00022982"/>
    </source>
</evidence>
<keyword evidence="1" id="KW-0813">Transport</keyword>
<evidence type="ECO:0000256" key="2">
    <source>
        <dbReference type="ARBA" id="ARBA00022485"/>
    </source>
</evidence>
<keyword evidence="5" id="KW-0249">Electron transport</keyword>
<keyword evidence="8" id="KW-0472">Membrane</keyword>
<keyword evidence="4" id="KW-0677">Repeat</keyword>
<evidence type="ECO:0000259" key="9">
    <source>
        <dbReference type="PROSITE" id="PS51379"/>
    </source>
</evidence>
<dbReference type="InterPro" id="IPR004494">
    <property type="entry name" value="MauM_NapG"/>
</dbReference>
<dbReference type="NCBIfam" id="NF007012">
    <property type="entry name" value="PRK09476.1"/>
    <property type="match status" value="1"/>
</dbReference>
<dbReference type="InterPro" id="IPR050294">
    <property type="entry name" value="RnfB_subfamily"/>
</dbReference>
<dbReference type="PANTHER" id="PTHR42859:SF10">
    <property type="entry name" value="DIMETHYLSULFOXIDE REDUCTASE CHAIN B"/>
    <property type="match status" value="1"/>
</dbReference>
<keyword evidence="2" id="KW-0004">4Fe-4S</keyword>
<dbReference type="EMBL" id="NXLT01000008">
    <property type="protein sequence ID" value="RDU66179.1"/>
    <property type="molecule type" value="Genomic_DNA"/>
</dbReference>
<dbReference type="OrthoDB" id="9808559at2"/>
<evidence type="ECO:0000256" key="1">
    <source>
        <dbReference type="ARBA" id="ARBA00022448"/>
    </source>
</evidence>
<dbReference type="Gene3D" id="3.30.70.20">
    <property type="match status" value="2"/>
</dbReference>
<reference evidence="10 11" key="1">
    <citation type="submission" date="2018-04" db="EMBL/GenBank/DDBJ databases">
        <title>Novel Campyloabacter and Helicobacter Species and Strains.</title>
        <authorList>
            <person name="Mannion A.J."/>
            <person name="Shen Z."/>
            <person name="Fox J.G."/>
        </authorList>
    </citation>
    <scope>NUCLEOTIDE SEQUENCE [LARGE SCALE GENOMIC DNA]</scope>
    <source>
        <strain evidence="10 11">MIT 12-6600</strain>
    </source>
</reference>
<comment type="caution">
    <text evidence="10">The sequence shown here is derived from an EMBL/GenBank/DDBJ whole genome shotgun (WGS) entry which is preliminary data.</text>
</comment>
<dbReference type="NCBIfam" id="TIGR00397">
    <property type="entry name" value="mauM_napG"/>
    <property type="match status" value="1"/>
</dbReference>
<feature type="transmembrane region" description="Helical" evidence="8">
    <location>
        <begin position="12"/>
        <end position="31"/>
    </location>
</feature>
<evidence type="ECO:0000313" key="11">
    <source>
        <dbReference type="Proteomes" id="UP000256514"/>
    </source>
</evidence>
<evidence type="ECO:0000256" key="8">
    <source>
        <dbReference type="SAM" id="Phobius"/>
    </source>
</evidence>
<evidence type="ECO:0000313" key="10">
    <source>
        <dbReference type="EMBL" id="RDU66179.1"/>
    </source>
</evidence>
<gene>
    <name evidence="10" type="ORF">CQA54_07880</name>
</gene>
<dbReference type="PANTHER" id="PTHR42859">
    <property type="entry name" value="OXIDOREDUCTASE"/>
    <property type="match status" value="1"/>
</dbReference>
<dbReference type="CDD" id="cd16373">
    <property type="entry name" value="DMSOR_beta_like"/>
    <property type="match status" value="1"/>
</dbReference>
<keyword evidence="8" id="KW-1133">Transmembrane helix</keyword>
<feature type="domain" description="4Fe-4S ferredoxin-type" evidence="9">
    <location>
        <begin position="77"/>
        <end position="110"/>
    </location>
</feature>
<dbReference type="GO" id="GO:0046872">
    <property type="term" value="F:metal ion binding"/>
    <property type="evidence" value="ECO:0007669"/>
    <property type="project" value="UniProtKB-KW"/>
</dbReference>
<evidence type="ECO:0000256" key="3">
    <source>
        <dbReference type="ARBA" id="ARBA00022723"/>
    </source>
</evidence>
<dbReference type="GO" id="GO:0051539">
    <property type="term" value="F:4 iron, 4 sulfur cluster binding"/>
    <property type="evidence" value="ECO:0007669"/>
    <property type="project" value="UniProtKB-KW"/>
</dbReference>
<dbReference type="InterPro" id="IPR017896">
    <property type="entry name" value="4Fe4S_Fe-S-bd"/>
</dbReference>
<evidence type="ECO:0000256" key="6">
    <source>
        <dbReference type="ARBA" id="ARBA00023004"/>
    </source>
</evidence>
<dbReference type="PROSITE" id="PS00198">
    <property type="entry name" value="4FE4S_FER_1"/>
    <property type="match status" value="1"/>
</dbReference>
<keyword evidence="11" id="KW-1185">Reference proteome</keyword>
<evidence type="ECO:0000256" key="7">
    <source>
        <dbReference type="ARBA" id="ARBA00023014"/>
    </source>
</evidence>
<dbReference type="Pfam" id="PF12838">
    <property type="entry name" value="Fer4_7"/>
    <property type="match status" value="2"/>
</dbReference>
<keyword evidence="3" id="KW-0479">Metal-binding</keyword>
<keyword evidence="6" id="KW-0408">Iron</keyword>